<gene>
    <name evidence="3" type="ORF">PPERSA_10697</name>
</gene>
<dbReference type="Proteomes" id="UP000054937">
    <property type="component" value="Unassembled WGS sequence"/>
</dbReference>
<name>A0A0V0QDE7_PSEPJ</name>
<feature type="region of interest" description="Disordered" evidence="1">
    <location>
        <begin position="204"/>
        <end position="261"/>
    </location>
</feature>
<feature type="compositionally biased region" description="Low complexity" evidence="1">
    <location>
        <begin position="206"/>
        <end position="229"/>
    </location>
</feature>
<evidence type="ECO:0000313" key="4">
    <source>
        <dbReference type="Proteomes" id="UP000054937"/>
    </source>
</evidence>
<comment type="caution">
    <text evidence="3">The sequence shown here is derived from an EMBL/GenBank/DDBJ whole genome shotgun (WGS) entry which is preliminary data.</text>
</comment>
<feature type="compositionally biased region" description="Polar residues" evidence="1">
    <location>
        <begin position="234"/>
        <end position="257"/>
    </location>
</feature>
<evidence type="ECO:0000313" key="3">
    <source>
        <dbReference type="EMBL" id="KRX00198.1"/>
    </source>
</evidence>
<feature type="compositionally biased region" description="Polar residues" evidence="1">
    <location>
        <begin position="119"/>
        <end position="137"/>
    </location>
</feature>
<organism evidence="3 4">
    <name type="scientific">Pseudocohnilembus persalinus</name>
    <name type="common">Ciliate</name>
    <dbReference type="NCBI Taxonomy" id="266149"/>
    <lineage>
        <taxon>Eukaryota</taxon>
        <taxon>Sar</taxon>
        <taxon>Alveolata</taxon>
        <taxon>Ciliophora</taxon>
        <taxon>Intramacronucleata</taxon>
        <taxon>Oligohymenophorea</taxon>
        <taxon>Scuticociliatia</taxon>
        <taxon>Philasterida</taxon>
        <taxon>Pseudocohnilembidae</taxon>
        <taxon>Pseudocohnilembus</taxon>
    </lineage>
</organism>
<keyword evidence="2" id="KW-0472">Membrane</keyword>
<evidence type="ECO:0000256" key="2">
    <source>
        <dbReference type="SAM" id="Phobius"/>
    </source>
</evidence>
<keyword evidence="2" id="KW-0812">Transmembrane</keyword>
<dbReference type="EMBL" id="LDAU01000194">
    <property type="protein sequence ID" value="KRX00198.1"/>
    <property type="molecule type" value="Genomic_DNA"/>
</dbReference>
<protein>
    <submittedName>
        <fullName evidence="3">Uncharacterized protein</fullName>
    </submittedName>
</protein>
<proteinExistence type="predicted"/>
<dbReference type="InParanoid" id="A0A0V0QDE7"/>
<accession>A0A0V0QDE7</accession>
<reference evidence="3 4" key="1">
    <citation type="journal article" date="2015" name="Sci. Rep.">
        <title>Genome of the facultative scuticociliatosis pathogen Pseudocohnilembus persalinus provides insight into its virulence through horizontal gene transfer.</title>
        <authorList>
            <person name="Xiong J."/>
            <person name="Wang G."/>
            <person name="Cheng J."/>
            <person name="Tian M."/>
            <person name="Pan X."/>
            <person name="Warren A."/>
            <person name="Jiang C."/>
            <person name="Yuan D."/>
            <person name="Miao W."/>
        </authorList>
    </citation>
    <scope>NUCLEOTIDE SEQUENCE [LARGE SCALE GENOMIC DNA]</scope>
    <source>
        <strain evidence="3">36N120E</strain>
    </source>
</reference>
<feature type="region of interest" description="Disordered" evidence="1">
    <location>
        <begin position="117"/>
        <end position="137"/>
    </location>
</feature>
<feature type="transmembrane region" description="Helical" evidence="2">
    <location>
        <begin position="409"/>
        <end position="429"/>
    </location>
</feature>
<evidence type="ECO:0000256" key="1">
    <source>
        <dbReference type="SAM" id="MobiDB-lite"/>
    </source>
</evidence>
<keyword evidence="4" id="KW-1185">Reference proteome</keyword>
<dbReference type="AlphaFoldDB" id="A0A0V0QDE7"/>
<sequence>MIQDFKSKAEAIQNNIVELNKLFGSGQRGLAKTTQMFRKRKTIQEMLEAYTNDIETAGLYNNEIIMDYHGKLERNFEKLCDALDQDKSLTKSMKLLDGMAKQSQIQNQLRQEDFDDDYQNSQNLNNIQRSQNLNRSQNLHKGNIMAESRYIEQKPIQAQNVSQNYTNNQNNNTQIINYEDGFYPQQNINMVLKGRNQEHLNLSYSQRQQQQQQQQPQNQQYYQPQYQQPFGDDQPQTPGSRTFRSRGPNNINTTNRSFSRRSAYLSDDVENQYNNNNQYNYNNNIQPNAQMVAYQTQTRPTEMGDDFAYTEQEMNPQSSQNRKLKMLSRSNSAQQQEKFCQFGNCQQLTVVKCAKCQKWICEEHKFRGKKSSNAPKLNKYGVDMNKEFKSFCKKCSKRKRQYDCKYLEQTLYCLICALMGITVFVVVLLEMGIFDK</sequence>
<keyword evidence="2" id="KW-1133">Transmembrane helix</keyword>